<dbReference type="EMBL" id="BJMM01000009">
    <property type="protein sequence ID" value="GEB49865.1"/>
    <property type="molecule type" value="Genomic_DNA"/>
</dbReference>
<feature type="region of interest" description="Disordered" evidence="1">
    <location>
        <begin position="1"/>
        <end position="39"/>
    </location>
</feature>
<dbReference type="Proteomes" id="UP000319210">
    <property type="component" value="Unassembled WGS sequence"/>
</dbReference>
<evidence type="ECO:0000256" key="1">
    <source>
        <dbReference type="SAM" id="MobiDB-lite"/>
    </source>
</evidence>
<keyword evidence="3" id="KW-1185">Reference proteome</keyword>
<reference evidence="2 3" key="1">
    <citation type="submission" date="2019-06" db="EMBL/GenBank/DDBJ databases">
        <title>Whole genome shotgun sequence of Streptomyces cacaoi subsp. cacaoi NBRC 12748.</title>
        <authorList>
            <person name="Hosoyama A."/>
            <person name="Uohara A."/>
            <person name="Ohji S."/>
            <person name="Ichikawa N."/>
        </authorList>
    </citation>
    <scope>NUCLEOTIDE SEQUENCE [LARGE SCALE GENOMIC DNA]</scope>
    <source>
        <strain evidence="2 3">NBRC 12748</strain>
    </source>
</reference>
<organism evidence="2 3">
    <name type="scientific">Streptomyces cacaoi</name>
    <dbReference type="NCBI Taxonomy" id="1898"/>
    <lineage>
        <taxon>Bacteria</taxon>
        <taxon>Bacillati</taxon>
        <taxon>Actinomycetota</taxon>
        <taxon>Actinomycetes</taxon>
        <taxon>Kitasatosporales</taxon>
        <taxon>Streptomycetaceae</taxon>
        <taxon>Streptomyces</taxon>
    </lineage>
</organism>
<proteinExistence type="predicted"/>
<sequence length="78" mass="8120">MGALLTCTVPDGTGEPGRLRGRFSKGLGGEAPSRGRAVTGRLPADRCHRARMQLTVIAAAGPGSGFRLGEYVFPPSPR</sequence>
<protein>
    <submittedName>
        <fullName evidence="2">Uncharacterized protein</fullName>
    </submittedName>
</protein>
<evidence type="ECO:0000313" key="2">
    <source>
        <dbReference type="EMBL" id="GEB49865.1"/>
    </source>
</evidence>
<evidence type="ECO:0000313" key="3">
    <source>
        <dbReference type="Proteomes" id="UP000319210"/>
    </source>
</evidence>
<gene>
    <name evidence="2" type="ORF">SCA03_24160</name>
</gene>
<accession>A0A4Y3QWW4</accession>
<dbReference type="AlphaFoldDB" id="A0A4Y3QWW4"/>
<comment type="caution">
    <text evidence="2">The sequence shown here is derived from an EMBL/GenBank/DDBJ whole genome shotgun (WGS) entry which is preliminary data.</text>
</comment>
<name>A0A4Y3QWW4_STRCI</name>